<gene>
    <name evidence="1" type="ORF">M0L20_13680</name>
</gene>
<reference evidence="1 2" key="1">
    <citation type="submission" date="2022-04" db="EMBL/GenBank/DDBJ databases">
        <title>Spirosoma sp. strain RP8 genome sequencing and assembly.</title>
        <authorList>
            <person name="Jung Y."/>
        </authorList>
    </citation>
    <scope>NUCLEOTIDE SEQUENCE [LARGE SCALE GENOMIC DNA]</scope>
    <source>
        <strain evidence="1 2">RP8</strain>
    </source>
</reference>
<evidence type="ECO:0008006" key="3">
    <source>
        <dbReference type="Google" id="ProtNLM"/>
    </source>
</evidence>
<comment type="caution">
    <text evidence="1">The sequence shown here is derived from an EMBL/GenBank/DDBJ whole genome shotgun (WGS) entry which is preliminary data.</text>
</comment>
<name>A0ABT0HL81_9BACT</name>
<keyword evidence="2" id="KW-1185">Reference proteome</keyword>
<sequence>MGQLSVRADGDLQEVSTPVGSSWVNHNPDSVINGLLVASDRLIDISTDSRLGLTSQQPYFCQVIAPAAITVGGVALRINFTAFQYDNNYNNAIALFDLSGNRLAVGNAGPNYRDYSGWNRIAFDAPYTLVAGMRYLIGIIVDGNSPGFNTANGHSEINARIPSGSLPRTFRKSNVPNFAAASLDLTTGIMANAGERLFLSLVA</sequence>
<evidence type="ECO:0000313" key="1">
    <source>
        <dbReference type="EMBL" id="MCK8492913.1"/>
    </source>
</evidence>
<organism evidence="1 2">
    <name type="scientific">Spirosoma liriopis</name>
    <dbReference type="NCBI Taxonomy" id="2937440"/>
    <lineage>
        <taxon>Bacteria</taxon>
        <taxon>Pseudomonadati</taxon>
        <taxon>Bacteroidota</taxon>
        <taxon>Cytophagia</taxon>
        <taxon>Cytophagales</taxon>
        <taxon>Cytophagaceae</taxon>
        <taxon>Spirosoma</taxon>
    </lineage>
</organism>
<accession>A0ABT0HL81</accession>
<protein>
    <recommendedName>
        <fullName evidence="3">DUF4082 domain-containing protein</fullName>
    </recommendedName>
</protein>
<dbReference type="RefSeq" id="WP_248477505.1">
    <property type="nucleotide sequence ID" value="NZ_JALPRF010000002.1"/>
</dbReference>
<dbReference type="Proteomes" id="UP001202180">
    <property type="component" value="Unassembled WGS sequence"/>
</dbReference>
<proteinExistence type="predicted"/>
<dbReference type="EMBL" id="JALPRF010000002">
    <property type="protein sequence ID" value="MCK8492913.1"/>
    <property type="molecule type" value="Genomic_DNA"/>
</dbReference>
<evidence type="ECO:0000313" key="2">
    <source>
        <dbReference type="Proteomes" id="UP001202180"/>
    </source>
</evidence>